<name>F8P0P0_SERL9</name>
<keyword evidence="1" id="KW-0472">Membrane</keyword>
<accession>F8P0P0</accession>
<dbReference type="GeneID" id="18811604"/>
<dbReference type="AlphaFoldDB" id="F8P0P0"/>
<evidence type="ECO:0000313" key="2">
    <source>
        <dbReference type="EMBL" id="EGO22724.1"/>
    </source>
</evidence>
<dbReference type="RefSeq" id="XP_007319964.1">
    <property type="nucleotide sequence ID" value="XM_007319902.1"/>
</dbReference>
<evidence type="ECO:0000256" key="1">
    <source>
        <dbReference type="SAM" id="Phobius"/>
    </source>
</evidence>
<dbReference type="HOGENOM" id="CLU_2639622_0_0_1"/>
<dbReference type="Proteomes" id="UP000008064">
    <property type="component" value="Unassembled WGS sequence"/>
</dbReference>
<feature type="transmembrane region" description="Helical" evidence="1">
    <location>
        <begin position="51"/>
        <end position="70"/>
    </location>
</feature>
<keyword evidence="1" id="KW-1133">Transmembrane helix</keyword>
<reference evidence="2" key="1">
    <citation type="submission" date="2011-04" db="EMBL/GenBank/DDBJ databases">
        <title>Evolution of plant cell wall degrading machinery underlies the functional diversity of forest fungi.</title>
        <authorList>
            <consortium name="US DOE Joint Genome Institute (JGI-PGF)"/>
            <person name="Eastwood D.C."/>
            <person name="Floudas D."/>
            <person name="Binder M."/>
            <person name="Majcherczyk A."/>
            <person name="Schneider P."/>
            <person name="Aerts A."/>
            <person name="Asiegbu F.O."/>
            <person name="Baker S.E."/>
            <person name="Barry K."/>
            <person name="Bendiksby M."/>
            <person name="Blumentritt M."/>
            <person name="Coutinho P.M."/>
            <person name="Cullen D."/>
            <person name="Cullen D."/>
            <person name="Gathman A."/>
            <person name="Goodell B."/>
            <person name="Henrissat B."/>
            <person name="Ihrmark K."/>
            <person name="Kauserud H."/>
            <person name="Kohler A."/>
            <person name="LaButti K."/>
            <person name="Lapidus A."/>
            <person name="Lavin J.L."/>
            <person name="Lee Y.-H."/>
            <person name="Lindquist E."/>
            <person name="Lilly W."/>
            <person name="Lucas S."/>
            <person name="Morin E."/>
            <person name="Murat C."/>
            <person name="Oguiza J.A."/>
            <person name="Park J."/>
            <person name="Pisabarro A.G."/>
            <person name="Riley R."/>
            <person name="Rosling A."/>
            <person name="Salamov A."/>
            <person name="Schmidt O."/>
            <person name="Schmutz J."/>
            <person name="Skrede I."/>
            <person name="Stenlid J."/>
            <person name="Wiebenga A."/>
            <person name="Xie X."/>
            <person name="Kues U."/>
            <person name="Hibbett D.S."/>
            <person name="Hoffmeister D."/>
            <person name="Hogberg N."/>
            <person name="Martin F."/>
            <person name="Grigoriev I.V."/>
            <person name="Watkinson S.C."/>
        </authorList>
    </citation>
    <scope>NUCLEOTIDE SEQUENCE</scope>
    <source>
        <strain evidence="2">S7.9</strain>
    </source>
</reference>
<sequence length="77" mass="8794">MNWNSTTPRGSKDVLCVHGYDKRGRGRLLNTMQSLFIHDLTPNLSHRNLKAALTMAMTWTPMAWILTGFLSRMSWSA</sequence>
<keyword evidence="1" id="KW-0812">Transmembrane</keyword>
<protein>
    <submittedName>
        <fullName evidence="2">Uncharacterized protein</fullName>
    </submittedName>
</protein>
<dbReference type="KEGG" id="sla:SERLADRAFT_393266"/>
<organism>
    <name type="scientific">Serpula lacrymans var. lacrymans (strain S7.9)</name>
    <name type="common">Dry rot fungus</name>
    <dbReference type="NCBI Taxonomy" id="578457"/>
    <lineage>
        <taxon>Eukaryota</taxon>
        <taxon>Fungi</taxon>
        <taxon>Dikarya</taxon>
        <taxon>Basidiomycota</taxon>
        <taxon>Agaricomycotina</taxon>
        <taxon>Agaricomycetes</taxon>
        <taxon>Agaricomycetidae</taxon>
        <taxon>Boletales</taxon>
        <taxon>Coniophorineae</taxon>
        <taxon>Serpulaceae</taxon>
        <taxon>Serpula</taxon>
    </lineage>
</organism>
<gene>
    <name evidence="2" type="ORF">SERLADRAFT_393266</name>
</gene>
<dbReference type="EMBL" id="GL945436">
    <property type="protein sequence ID" value="EGO22724.1"/>
    <property type="molecule type" value="Genomic_DNA"/>
</dbReference>
<proteinExistence type="predicted"/>